<sequence>KALKDIGETKAPGIDGFSSKIFKASWNVIKSDVLATVHEFFDHDRLYVAVNCALVTLIPKSSDAKTMKDMRPIA</sequence>
<dbReference type="Proteomes" id="UP000265520">
    <property type="component" value="Unassembled WGS sequence"/>
</dbReference>
<evidence type="ECO:0000313" key="2">
    <source>
        <dbReference type="Proteomes" id="UP000265520"/>
    </source>
</evidence>
<evidence type="ECO:0000313" key="1">
    <source>
        <dbReference type="EMBL" id="MCI72260.1"/>
    </source>
</evidence>
<proteinExistence type="predicted"/>
<dbReference type="EMBL" id="LXQA010814259">
    <property type="protein sequence ID" value="MCI72260.1"/>
    <property type="molecule type" value="Genomic_DNA"/>
</dbReference>
<name>A0A392UIS3_9FABA</name>
<protein>
    <submittedName>
        <fullName evidence="1">Transposon TX1 putative 149 kDa protein</fullName>
    </submittedName>
</protein>
<accession>A0A392UIS3</accession>
<comment type="caution">
    <text evidence="1">The sequence shown here is derived from an EMBL/GenBank/DDBJ whole genome shotgun (WGS) entry which is preliminary data.</text>
</comment>
<feature type="non-terminal residue" evidence="1">
    <location>
        <position position="1"/>
    </location>
</feature>
<keyword evidence="2" id="KW-1185">Reference proteome</keyword>
<reference evidence="1 2" key="1">
    <citation type="journal article" date="2018" name="Front. Plant Sci.">
        <title>Red Clover (Trifolium pratense) and Zigzag Clover (T. medium) - A Picture of Genomic Similarities and Differences.</title>
        <authorList>
            <person name="Dluhosova J."/>
            <person name="Istvanek J."/>
            <person name="Nedelnik J."/>
            <person name="Repkova J."/>
        </authorList>
    </citation>
    <scope>NUCLEOTIDE SEQUENCE [LARGE SCALE GENOMIC DNA]</scope>
    <source>
        <strain evidence="2">cv. 10/8</strain>
        <tissue evidence="1">Leaf</tissue>
    </source>
</reference>
<organism evidence="1 2">
    <name type="scientific">Trifolium medium</name>
    <dbReference type="NCBI Taxonomy" id="97028"/>
    <lineage>
        <taxon>Eukaryota</taxon>
        <taxon>Viridiplantae</taxon>
        <taxon>Streptophyta</taxon>
        <taxon>Embryophyta</taxon>
        <taxon>Tracheophyta</taxon>
        <taxon>Spermatophyta</taxon>
        <taxon>Magnoliopsida</taxon>
        <taxon>eudicotyledons</taxon>
        <taxon>Gunneridae</taxon>
        <taxon>Pentapetalae</taxon>
        <taxon>rosids</taxon>
        <taxon>fabids</taxon>
        <taxon>Fabales</taxon>
        <taxon>Fabaceae</taxon>
        <taxon>Papilionoideae</taxon>
        <taxon>50 kb inversion clade</taxon>
        <taxon>NPAAA clade</taxon>
        <taxon>Hologalegina</taxon>
        <taxon>IRL clade</taxon>
        <taxon>Trifolieae</taxon>
        <taxon>Trifolium</taxon>
    </lineage>
</organism>
<dbReference type="AlphaFoldDB" id="A0A392UIS3"/>